<gene>
    <name evidence="2" type="ORF">CSAL01_07052</name>
</gene>
<reference evidence="2 3" key="1">
    <citation type="submission" date="2014-02" db="EMBL/GenBank/DDBJ databases">
        <title>The genome sequence of Colletotrichum salicis CBS 607.94.</title>
        <authorList>
            <person name="Baroncelli R."/>
            <person name="Thon M.R."/>
        </authorList>
    </citation>
    <scope>NUCLEOTIDE SEQUENCE [LARGE SCALE GENOMIC DNA]</scope>
    <source>
        <strain evidence="2 3">CBS 607.94</strain>
    </source>
</reference>
<evidence type="ECO:0000313" key="2">
    <source>
        <dbReference type="EMBL" id="KXH60083.1"/>
    </source>
</evidence>
<proteinExistence type="predicted"/>
<feature type="region of interest" description="Disordered" evidence="1">
    <location>
        <begin position="1"/>
        <end position="22"/>
    </location>
</feature>
<feature type="compositionally biased region" description="Polar residues" evidence="1">
    <location>
        <begin position="294"/>
        <end position="306"/>
    </location>
</feature>
<protein>
    <submittedName>
        <fullName evidence="2">Uncharacterized protein</fullName>
    </submittedName>
</protein>
<dbReference type="EMBL" id="JFFI01001432">
    <property type="protein sequence ID" value="KXH60083.1"/>
    <property type="molecule type" value="Genomic_DNA"/>
</dbReference>
<sequence>MAQSGNDAGQKKKIQARDHSAPSLLITRTAPAQIKKLRAKRFPSSNTNTDTRTNKAIAFTLDPRPSFLPSCKILSTSLSLSSPLTSHTEAPVPGHLVHLDSFLELQSTTTLISDHQLALPSAIHCGINHLRRLLSAPLSSRGLTTLDEVSFSSLPLASSCKPPGYLVIGPRRLFLCSVFVSFESFAPSNELPAPPRHTSPSGPVLDTSSRYKTHLQDLVDDVGIYSTKNSQLNRGTPSGRLPRPTLVFPLPFHVFDWLQCFFASAHKQPRWTQRRTARNCTTPHREPPPRPNHDSSSAFQTRNRGLSTPDHRTLPS</sequence>
<keyword evidence="3" id="KW-1185">Reference proteome</keyword>
<name>A0A135UI59_9PEZI</name>
<evidence type="ECO:0000256" key="1">
    <source>
        <dbReference type="SAM" id="MobiDB-lite"/>
    </source>
</evidence>
<dbReference type="Proteomes" id="UP000070121">
    <property type="component" value="Unassembled WGS sequence"/>
</dbReference>
<comment type="caution">
    <text evidence="2">The sequence shown here is derived from an EMBL/GenBank/DDBJ whole genome shotgun (WGS) entry which is preliminary data.</text>
</comment>
<accession>A0A135UI59</accession>
<feature type="region of interest" description="Disordered" evidence="1">
    <location>
        <begin position="188"/>
        <end position="207"/>
    </location>
</feature>
<organism evidence="2 3">
    <name type="scientific">Colletotrichum salicis</name>
    <dbReference type="NCBI Taxonomy" id="1209931"/>
    <lineage>
        <taxon>Eukaryota</taxon>
        <taxon>Fungi</taxon>
        <taxon>Dikarya</taxon>
        <taxon>Ascomycota</taxon>
        <taxon>Pezizomycotina</taxon>
        <taxon>Sordariomycetes</taxon>
        <taxon>Hypocreomycetidae</taxon>
        <taxon>Glomerellales</taxon>
        <taxon>Glomerellaceae</taxon>
        <taxon>Colletotrichum</taxon>
        <taxon>Colletotrichum acutatum species complex</taxon>
    </lineage>
</organism>
<evidence type="ECO:0000313" key="3">
    <source>
        <dbReference type="Proteomes" id="UP000070121"/>
    </source>
</evidence>
<feature type="compositionally biased region" description="Polar residues" evidence="1">
    <location>
        <begin position="198"/>
        <end position="207"/>
    </location>
</feature>
<dbReference type="AlphaFoldDB" id="A0A135UI59"/>
<feature type="compositionally biased region" description="Basic and acidic residues" evidence="1">
    <location>
        <begin position="283"/>
        <end position="293"/>
    </location>
</feature>
<feature type="region of interest" description="Disordered" evidence="1">
    <location>
        <begin position="272"/>
        <end position="316"/>
    </location>
</feature>